<feature type="domain" description="GWxTD" evidence="1">
    <location>
        <begin position="36"/>
        <end position="147"/>
    </location>
</feature>
<dbReference type="AlphaFoldDB" id="X1S7C4"/>
<evidence type="ECO:0000259" key="1">
    <source>
        <dbReference type="Pfam" id="PF20094"/>
    </source>
</evidence>
<protein>
    <recommendedName>
        <fullName evidence="1">GWxTD domain-containing protein</fullName>
    </recommendedName>
</protein>
<gene>
    <name evidence="2" type="ORF">S12H4_09476</name>
</gene>
<dbReference type="EMBL" id="BARW01003853">
    <property type="protein sequence ID" value="GAI71355.1"/>
    <property type="molecule type" value="Genomic_DNA"/>
</dbReference>
<reference evidence="2" key="1">
    <citation type="journal article" date="2014" name="Front. Microbiol.">
        <title>High frequency of phylogenetically diverse reductive dehalogenase-homologous genes in deep subseafloor sedimentary metagenomes.</title>
        <authorList>
            <person name="Kawai M."/>
            <person name="Futagami T."/>
            <person name="Toyoda A."/>
            <person name="Takaki Y."/>
            <person name="Nishi S."/>
            <person name="Hori S."/>
            <person name="Arai W."/>
            <person name="Tsubouchi T."/>
            <person name="Morono Y."/>
            <person name="Uchiyama I."/>
            <person name="Ito T."/>
            <person name="Fujiyama A."/>
            <person name="Inagaki F."/>
            <person name="Takami H."/>
        </authorList>
    </citation>
    <scope>NUCLEOTIDE SEQUENCE</scope>
    <source>
        <strain evidence="2">Expedition CK06-06</strain>
    </source>
</reference>
<proteinExistence type="predicted"/>
<comment type="caution">
    <text evidence="2">The sequence shown here is derived from an EMBL/GenBank/DDBJ whole genome shotgun (WGS) entry which is preliminary data.</text>
</comment>
<organism evidence="2">
    <name type="scientific">marine sediment metagenome</name>
    <dbReference type="NCBI Taxonomy" id="412755"/>
    <lineage>
        <taxon>unclassified sequences</taxon>
        <taxon>metagenomes</taxon>
        <taxon>ecological metagenomes</taxon>
    </lineage>
</organism>
<dbReference type="NCBIfam" id="TIGR04514">
    <property type="entry name" value="GWxTD_dom"/>
    <property type="match status" value="1"/>
</dbReference>
<dbReference type="Pfam" id="PF20094">
    <property type="entry name" value="GWxTD_dom"/>
    <property type="match status" value="1"/>
</dbReference>
<accession>X1S7C4</accession>
<sequence>MRVKKPLTIIIFLLLSSLLFSAQKIKEKDLSQRYREWLKLTRYIILSPEKEVFMQLNTDRDRDIFIETFWKQRDPTSGTPQNEYKDEHINRFFYANEYFRRGTPREGWMTDMGRIHIILGPPTSTERFEGTQGIYPCQVWYYYGDKTKGLPTYFAIVFFQSQL</sequence>
<dbReference type="InterPro" id="IPR030959">
    <property type="entry name" value="GWxTD_dom"/>
</dbReference>
<name>X1S7C4_9ZZZZ</name>
<evidence type="ECO:0000313" key="2">
    <source>
        <dbReference type="EMBL" id="GAI71355.1"/>
    </source>
</evidence>